<organism evidence="11 12">
    <name type="scientific">Streptoalloteichus tenebrarius (strain ATCC 17920 / DSM 40477 / JCM 4838 / CBS 697.72 / NBRC 16177 / NCIMB 11028 / NRRL B-12390 / A12253. 1 / ISP 5477)</name>
    <name type="common">Streptomyces tenebrarius</name>
    <dbReference type="NCBI Taxonomy" id="1933"/>
    <lineage>
        <taxon>Bacteria</taxon>
        <taxon>Bacillati</taxon>
        <taxon>Actinomycetota</taxon>
        <taxon>Actinomycetes</taxon>
        <taxon>Pseudonocardiales</taxon>
        <taxon>Pseudonocardiaceae</taxon>
        <taxon>Streptoalloteichus</taxon>
    </lineage>
</organism>
<keyword evidence="5" id="KW-0456">Lyase</keyword>
<dbReference type="PRINTS" id="PR01179">
    <property type="entry name" value="ODADCRBXLASE"/>
</dbReference>
<comment type="similarity">
    <text evidence="2">Belongs to the Orn/Lys/Arg decarboxylase class-II family.</text>
</comment>
<comment type="cofactor">
    <cofactor evidence="1">
        <name>pyridoxal 5'-phosphate</name>
        <dbReference type="ChEBI" id="CHEBI:597326"/>
    </cofactor>
</comment>
<evidence type="ECO:0000256" key="4">
    <source>
        <dbReference type="ARBA" id="ARBA00022898"/>
    </source>
</evidence>
<dbReference type="SUPFAM" id="SSF50621">
    <property type="entry name" value="Alanine racemase C-terminal domain-like"/>
    <property type="match status" value="1"/>
</dbReference>
<reference evidence="11 12" key="1">
    <citation type="submission" date="2022-06" db="EMBL/GenBank/DDBJ databases">
        <title>Genomic Encyclopedia of Archaeal and Bacterial Type Strains, Phase II (KMG-II): from individual species to whole genera.</title>
        <authorList>
            <person name="Goeker M."/>
        </authorList>
    </citation>
    <scope>NUCLEOTIDE SEQUENCE [LARGE SCALE GENOMIC DNA]</scope>
    <source>
        <strain evidence="11 12">DSM 40477</strain>
    </source>
</reference>
<keyword evidence="3" id="KW-0210">Decarboxylase</keyword>
<evidence type="ECO:0000313" key="12">
    <source>
        <dbReference type="Proteomes" id="UP001205311"/>
    </source>
</evidence>
<dbReference type="EMBL" id="JAMTCP010000055">
    <property type="protein sequence ID" value="MCP2262060.1"/>
    <property type="molecule type" value="Genomic_DNA"/>
</dbReference>
<feature type="region of interest" description="Disordered" evidence="9">
    <location>
        <begin position="1"/>
        <end position="23"/>
    </location>
</feature>
<evidence type="ECO:0000256" key="6">
    <source>
        <dbReference type="ARBA" id="ARBA00034115"/>
    </source>
</evidence>
<sequence length="401" mass="42645">MAMVDGRRTASQRPMDHGGAGTPARIREFLDRERPATPCVVVDLDTVRERYAEVSEALPEARLFYAVKANPAPEVVRLLVGLGASFDVASPAEIDLCLAQGATPESISYSNPIKKRSEIAHAHAAGVRLFAFDSEQDLEHLAAEAPGASVFCRLLIHSDGARTPFGKKFGCAREMAADLLVRAAELGLDPCGVSFHVGSQQTDPGAWEVGVADAAWVFRAVAGRGVHLRLLNLGGGFPASYVEATPSLSVYGKAVQEAVTRHFGDAAPELAAEPGRAIVGDAGVLRTEVVLVSRKSYDDEHRWVYLDAGRYNGLAECEGEAIAYRIVTPRDGGPVGPVVLAGPTCDGDDVLYQRTVYELPLDLRAGDQLDILSAGAYTASFASVFFNGFSPLPTHCIGARG</sequence>
<keyword evidence="4" id="KW-0663">Pyridoxal phosphate</keyword>
<dbReference type="Gene3D" id="3.20.20.10">
    <property type="entry name" value="Alanine racemase"/>
    <property type="match status" value="1"/>
</dbReference>
<evidence type="ECO:0000256" key="9">
    <source>
        <dbReference type="SAM" id="MobiDB-lite"/>
    </source>
</evidence>
<proteinExistence type="inferred from homology"/>
<dbReference type="PANTHER" id="PTHR11482">
    <property type="entry name" value="ARGININE/DIAMINOPIMELATE/ORNITHINE DECARBOXYLASE"/>
    <property type="match status" value="1"/>
</dbReference>
<dbReference type="CDD" id="cd00622">
    <property type="entry name" value="PLPDE_III_ODC"/>
    <property type="match status" value="1"/>
</dbReference>
<dbReference type="InterPro" id="IPR009006">
    <property type="entry name" value="Ala_racemase/Decarboxylase_C"/>
</dbReference>
<keyword evidence="12" id="KW-1185">Reference proteome</keyword>
<dbReference type="InterPro" id="IPR022653">
    <property type="entry name" value="De-COase2_pyr-phos_BS"/>
</dbReference>
<dbReference type="PROSITE" id="PS00878">
    <property type="entry name" value="ODR_DC_2_1"/>
    <property type="match status" value="1"/>
</dbReference>
<dbReference type="PRINTS" id="PR01182">
    <property type="entry name" value="ORNDCRBXLASE"/>
</dbReference>
<comment type="pathway">
    <text evidence="6">Amine and polyamine biosynthesis; putrescine biosynthesis via L-ornithine pathway; putrescine from L-ornithine: step 1/1.</text>
</comment>
<evidence type="ECO:0000313" key="11">
    <source>
        <dbReference type="EMBL" id="MCP2262060.1"/>
    </source>
</evidence>
<evidence type="ECO:0000256" key="5">
    <source>
        <dbReference type="ARBA" id="ARBA00023239"/>
    </source>
</evidence>
<accession>A0ABT1I2T4</accession>
<evidence type="ECO:0000256" key="1">
    <source>
        <dbReference type="ARBA" id="ARBA00001933"/>
    </source>
</evidence>
<dbReference type="EC" id="4.1.1.17" evidence="7"/>
<comment type="catalytic activity">
    <reaction evidence="8">
        <text>L-ornithine + H(+) = putrescine + CO2</text>
        <dbReference type="Rhea" id="RHEA:22964"/>
        <dbReference type="ChEBI" id="CHEBI:15378"/>
        <dbReference type="ChEBI" id="CHEBI:16526"/>
        <dbReference type="ChEBI" id="CHEBI:46911"/>
        <dbReference type="ChEBI" id="CHEBI:326268"/>
        <dbReference type="EC" id="4.1.1.17"/>
    </reaction>
</comment>
<dbReference type="SUPFAM" id="SSF51419">
    <property type="entry name" value="PLP-binding barrel"/>
    <property type="match status" value="1"/>
</dbReference>
<evidence type="ECO:0000259" key="10">
    <source>
        <dbReference type="Pfam" id="PF02784"/>
    </source>
</evidence>
<name>A0ABT1I2T4_STRSD</name>
<dbReference type="PANTHER" id="PTHR11482:SF6">
    <property type="entry name" value="ORNITHINE DECARBOXYLASE 1-RELATED"/>
    <property type="match status" value="1"/>
</dbReference>
<protein>
    <recommendedName>
        <fullName evidence="7">ornithine decarboxylase</fullName>
        <ecNumber evidence="7">4.1.1.17</ecNumber>
    </recommendedName>
</protein>
<dbReference type="InterPro" id="IPR029066">
    <property type="entry name" value="PLP-binding_barrel"/>
</dbReference>
<dbReference type="Pfam" id="PF02784">
    <property type="entry name" value="Orn_Arg_deC_N"/>
    <property type="match status" value="1"/>
</dbReference>
<feature type="domain" description="Orn/DAP/Arg decarboxylase 2 N-terminal" evidence="10">
    <location>
        <begin position="45"/>
        <end position="280"/>
    </location>
</feature>
<evidence type="ECO:0000256" key="2">
    <source>
        <dbReference type="ARBA" id="ARBA00008872"/>
    </source>
</evidence>
<gene>
    <name evidence="11" type="ORF">LX15_005792</name>
</gene>
<evidence type="ECO:0000256" key="7">
    <source>
        <dbReference type="ARBA" id="ARBA00034138"/>
    </source>
</evidence>
<dbReference type="InterPro" id="IPR022644">
    <property type="entry name" value="De-COase2_N"/>
</dbReference>
<evidence type="ECO:0000256" key="3">
    <source>
        <dbReference type="ARBA" id="ARBA00022793"/>
    </source>
</evidence>
<dbReference type="InterPro" id="IPR002433">
    <property type="entry name" value="Orn_de-COase"/>
</dbReference>
<dbReference type="InterPro" id="IPR000183">
    <property type="entry name" value="Orn/DAP/Arg_de-COase"/>
</dbReference>
<comment type="caution">
    <text evidence="11">The sequence shown here is derived from an EMBL/GenBank/DDBJ whole genome shotgun (WGS) entry which is preliminary data.</text>
</comment>
<dbReference type="Proteomes" id="UP001205311">
    <property type="component" value="Unassembled WGS sequence"/>
</dbReference>
<evidence type="ECO:0000256" key="8">
    <source>
        <dbReference type="ARBA" id="ARBA00049127"/>
    </source>
</evidence>
<dbReference type="Gene3D" id="2.40.37.10">
    <property type="entry name" value="Lyase, Ornithine Decarboxylase, Chain A, domain 1"/>
    <property type="match status" value="1"/>
</dbReference>